<reference evidence="2 3" key="1">
    <citation type="submission" date="2022-01" db="EMBL/GenBank/DDBJ databases">
        <authorList>
            <person name="Xiong W."/>
            <person name="Schranz E."/>
        </authorList>
    </citation>
    <scope>NUCLEOTIDE SEQUENCE [LARGE SCALE GENOMIC DNA]</scope>
</reference>
<comment type="caution">
    <text evidence="2">The sequence shown here is derived from an EMBL/GenBank/DDBJ whole genome shotgun (WGS) entry which is preliminary data.</text>
</comment>
<dbReference type="Proteomes" id="UP001157418">
    <property type="component" value="Unassembled WGS sequence"/>
</dbReference>
<name>A0AAU9NRZ0_9ASTR</name>
<keyword evidence="3" id="KW-1185">Reference proteome</keyword>
<evidence type="ECO:0000313" key="2">
    <source>
        <dbReference type="EMBL" id="CAH1440469.1"/>
    </source>
</evidence>
<evidence type="ECO:0000313" key="3">
    <source>
        <dbReference type="Proteomes" id="UP001157418"/>
    </source>
</evidence>
<gene>
    <name evidence="2" type="ORF">LVIROSA_LOCUS26603</name>
</gene>
<accession>A0AAU9NRZ0</accession>
<protein>
    <submittedName>
        <fullName evidence="2">Uncharacterized protein</fullName>
    </submittedName>
</protein>
<organism evidence="2 3">
    <name type="scientific">Lactuca virosa</name>
    <dbReference type="NCBI Taxonomy" id="75947"/>
    <lineage>
        <taxon>Eukaryota</taxon>
        <taxon>Viridiplantae</taxon>
        <taxon>Streptophyta</taxon>
        <taxon>Embryophyta</taxon>
        <taxon>Tracheophyta</taxon>
        <taxon>Spermatophyta</taxon>
        <taxon>Magnoliopsida</taxon>
        <taxon>eudicotyledons</taxon>
        <taxon>Gunneridae</taxon>
        <taxon>Pentapetalae</taxon>
        <taxon>asterids</taxon>
        <taxon>campanulids</taxon>
        <taxon>Asterales</taxon>
        <taxon>Asteraceae</taxon>
        <taxon>Cichorioideae</taxon>
        <taxon>Cichorieae</taxon>
        <taxon>Lactucinae</taxon>
        <taxon>Lactuca</taxon>
    </lineage>
</organism>
<dbReference type="AlphaFoldDB" id="A0AAU9NRZ0"/>
<sequence length="155" mass="17227">MEKEFLIGNLDVRVSSLENKNSVKDAKISELQANLDGITTLFFDLKQRLHEKFGDDFQPLSAEGEKISTSTSNPVNPPSQCVSERVVRPTPDANLYTFLSSGPSSAQERREKQARIEELKGKMLVMKHSDQNVSVFITFASALFPLFHGLNNPGS</sequence>
<feature type="region of interest" description="Disordered" evidence="1">
    <location>
        <begin position="60"/>
        <end position="83"/>
    </location>
</feature>
<dbReference type="EMBL" id="CAKMRJ010005412">
    <property type="protein sequence ID" value="CAH1440469.1"/>
    <property type="molecule type" value="Genomic_DNA"/>
</dbReference>
<proteinExistence type="predicted"/>
<evidence type="ECO:0000256" key="1">
    <source>
        <dbReference type="SAM" id="MobiDB-lite"/>
    </source>
</evidence>